<feature type="transmembrane region" description="Helical" evidence="10">
    <location>
        <begin position="67"/>
        <end position="93"/>
    </location>
</feature>
<dbReference type="EMBL" id="BOMB01000003">
    <property type="protein sequence ID" value="GID09707.1"/>
    <property type="molecule type" value="Genomic_DNA"/>
</dbReference>
<gene>
    <name evidence="12" type="ORF">Aru02nite_05960</name>
</gene>
<feature type="transmembrane region" description="Helical" evidence="10">
    <location>
        <begin position="236"/>
        <end position="256"/>
    </location>
</feature>
<evidence type="ECO:0000256" key="5">
    <source>
        <dbReference type="ARBA" id="ARBA00022519"/>
    </source>
</evidence>
<dbReference type="RefSeq" id="WP_203654681.1">
    <property type="nucleotide sequence ID" value="NZ_BAAAZM010000002.1"/>
</dbReference>
<dbReference type="Pfam" id="PF01061">
    <property type="entry name" value="ABC2_membrane"/>
    <property type="match status" value="1"/>
</dbReference>
<keyword evidence="3 10" id="KW-0813">Transport</keyword>
<evidence type="ECO:0000256" key="9">
    <source>
        <dbReference type="ARBA" id="ARBA00023251"/>
    </source>
</evidence>
<keyword evidence="8 10" id="KW-0472">Membrane</keyword>
<evidence type="ECO:0000256" key="10">
    <source>
        <dbReference type="RuleBase" id="RU361157"/>
    </source>
</evidence>
<keyword evidence="7 10" id="KW-1133">Transmembrane helix</keyword>
<evidence type="ECO:0000256" key="2">
    <source>
        <dbReference type="ARBA" id="ARBA00007783"/>
    </source>
</evidence>
<dbReference type="AlphaFoldDB" id="A0A8J3J0J4"/>
<accession>A0A8J3J0J4</accession>
<keyword evidence="6 10" id="KW-0812">Transmembrane</keyword>
<dbReference type="Proteomes" id="UP000612808">
    <property type="component" value="Unassembled WGS sequence"/>
</dbReference>
<sequence>MTVEVGALWRQKSVMWMLVRRDLAVKYQSSVLGYLWSLIDPLVQALIYWFIFGVLYHTKTELYGAGYPLFIVSGIFSWMWISAGITESAHALTSQARLITTMRVRRQIFPVAKVLARAVEYLAGLPIVVLFAILFHGTFTWRLLALPLSMVIQGVLLVGIALILSPLNVLFRDVERMTRLIVRVLMYTAPIIYPLSRVMDSGLPHWFKDLYQLNPMVGIIDIQHGMWIPQLFPKPTVILASAAGSVIIFIIGLWVFRKTESAVLKEL</sequence>
<dbReference type="PRINTS" id="PR00164">
    <property type="entry name" value="ABC2TRNSPORT"/>
</dbReference>
<dbReference type="InterPro" id="IPR000412">
    <property type="entry name" value="ABC_2_transport"/>
</dbReference>
<comment type="caution">
    <text evidence="12">The sequence shown here is derived from an EMBL/GenBank/DDBJ whole genome shotgun (WGS) entry which is preliminary data.</text>
</comment>
<organism evidence="12 13">
    <name type="scientific">Actinocatenispora rupis</name>
    <dbReference type="NCBI Taxonomy" id="519421"/>
    <lineage>
        <taxon>Bacteria</taxon>
        <taxon>Bacillati</taxon>
        <taxon>Actinomycetota</taxon>
        <taxon>Actinomycetes</taxon>
        <taxon>Micromonosporales</taxon>
        <taxon>Micromonosporaceae</taxon>
        <taxon>Actinocatenispora</taxon>
    </lineage>
</organism>
<evidence type="ECO:0000313" key="12">
    <source>
        <dbReference type="EMBL" id="GID09707.1"/>
    </source>
</evidence>
<evidence type="ECO:0000256" key="1">
    <source>
        <dbReference type="ARBA" id="ARBA00004429"/>
    </source>
</evidence>
<dbReference type="GO" id="GO:0140359">
    <property type="term" value="F:ABC-type transporter activity"/>
    <property type="evidence" value="ECO:0007669"/>
    <property type="project" value="InterPro"/>
</dbReference>
<proteinExistence type="inferred from homology"/>
<evidence type="ECO:0000256" key="8">
    <source>
        <dbReference type="ARBA" id="ARBA00023136"/>
    </source>
</evidence>
<reference evidence="12" key="1">
    <citation type="submission" date="2021-01" db="EMBL/GenBank/DDBJ databases">
        <title>Whole genome shotgun sequence of Actinocatenispora rupis NBRC 107355.</title>
        <authorList>
            <person name="Komaki H."/>
            <person name="Tamura T."/>
        </authorList>
    </citation>
    <scope>NUCLEOTIDE SEQUENCE</scope>
    <source>
        <strain evidence="12">NBRC 107355</strain>
    </source>
</reference>
<name>A0A8J3J0J4_9ACTN</name>
<feature type="transmembrane region" description="Helical" evidence="10">
    <location>
        <begin position="151"/>
        <end position="171"/>
    </location>
</feature>
<keyword evidence="4 10" id="KW-1003">Cell membrane</keyword>
<comment type="subcellular location">
    <subcellularLocation>
        <location evidence="1">Cell inner membrane</location>
        <topology evidence="1">Multi-pass membrane protein</topology>
    </subcellularLocation>
    <subcellularLocation>
        <location evidence="10">Cell membrane</location>
        <topology evidence="10">Multi-pass membrane protein</topology>
    </subcellularLocation>
</comment>
<evidence type="ECO:0000256" key="3">
    <source>
        <dbReference type="ARBA" id="ARBA00022448"/>
    </source>
</evidence>
<evidence type="ECO:0000259" key="11">
    <source>
        <dbReference type="PROSITE" id="PS51012"/>
    </source>
</evidence>
<keyword evidence="13" id="KW-1185">Reference proteome</keyword>
<dbReference type="GO" id="GO:0015920">
    <property type="term" value="P:lipopolysaccharide transport"/>
    <property type="evidence" value="ECO:0007669"/>
    <property type="project" value="TreeGrafter"/>
</dbReference>
<dbReference type="InterPro" id="IPR013525">
    <property type="entry name" value="ABC2_TM"/>
</dbReference>
<dbReference type="PANTHER" id="PTHR30413:SF8">
    <property type="entry name" value="TRANSPORT PERMEASE PROTEIN"/>
    <property type="match status" value="1"/>
</dbReference>
<evidence type="ECO:0000256" key="7">
    <source>
        <dbReference type="ARBA" id="ARBA00022989"/>
    </source>
</evidence>
<evidence type="ECO:0000256" key="4">
    <source>
        <dbReference type="ARBA" id="ARBA00022475"/>
    </source>
</evidence>
<dbReference type="GO" id="GO:0043190">
    <property type="term" value="C:ATP-binding cassette (ABC) transporter complex"/>
    <property type="evidence" value="ECO:0007669"/>
    <property type="project" value="InterPro"/>
</dbReference>
<dbReference type="GO" id="GO:0046677">
    <property type="term" value="P:response to antibiotic"/>
    <property type="evidence" value="ECO:0007669"/>
    <property type="project" value="UniProtKB-KW"/>
</dbReference>
<dbReference type="PANTHER" id="PTHR30413">
    <property type="entry name" value="INNER MEMBRANE TRANSPORT PERMEASE"/>
    <property type="match status" value="1"/>
</dbReference>
<protein>
    <recommendedName>
        <fullName evidence="10">Transport permease protein</fullName>
    </recommendedName>
</protein>
<dbReference type="InterPro" id="IPR047817">
    <property type="entry name" value="ABC2_TM_bact-type"/>
</dbReference>
<keyword evidence="9" id="KW-0046">Antibiotic resistance</keyword>
<keyword evidence="5" id="KW-0997">Cell inner membrane</keyword>
<feature type="transmembrane region" description="Helical" evidence="10">
    <location>
        <begin position="114"/>
        <end position="139"/>
    </location>
</feature>
<feature type="domain" description="ABC transmembrane type-2" evidence="11">
    <location>
        <begin position="32"/>
        <end position="259"/>
    </location>
</feature>
<feature type="transmembrane region" description="Helical" evidence="10">
    <location>
        <begin position="31"/>
        <end position="55"/>
    </location>
</feature>
<evidence type="ECO:0000313" key="13">
    <source>
        <dbReference type="Proteomes" id="UP000612808"/>
    </source>
</evidence>
<comment type="similarity">
    <text evidence="2 10">Belongs to the ABC-2 integral membrane protein family.</text>
</comment>
<dbReference type="PROSITE" id="PS51012">
    <property type="entry name" value="ABC_TM2"/>
    <property type="match status" value="1"/>
</dbReference>
<evidence type="ECO:0000256" key="6">
    <source>
        <dbReference type="ARBA" id="ARBA00022692"/>
    </source>
</evidence>
<feature type="transmembrane region" description="Helical" evidence="10">
    <location>
        <begin position="180"/>
        <end position="196"/>
    </location>
</feature>